<proteinExistence type="inferred from homology"/>
<dbReference type="GO" id="GO:0005737">
    <property type="term" value="C:cytoplasm"/>
    <property type="evidence" value="ECO:0007669"/>
    <property type="project" value="UniProtKB-SubCell"/>
</dbReference>
<dbReference type="SUPFAM" id="SSF55729">
    <property type="entry name" value="Acyl-CoA N-acyltransferases (Nat)"/>
    <property type="match status" value="1"/>
</dbReference>
<dbReference type="InterPro" id="IPR002993">
    <property type="entry name" value="ODC_AZ"/>
</dbReference>
<keyword evidence="7" id="KW-0539">Nucleus</keyword>
<evidence type="ECO:0000256" key="5">
    <source>
        <dbReference type="ARBA" id="ARBA00022553"/>
    </source>
</evidence>
<organism evidence="11 12">
    <name type="scientific">Crotalus adamanteus</name>
    <name type="common">Eastern diamondback rattlesnake</name>
    <dbReference type="NCBI Taxonomy" id="8729"/>
    <lineage>
        <taxon>Eukaryota</taxon>
        <taxon>Metazoa</taxon>
        <taxon>Chordata</taxon>
        <taxon>Craniata</taxon>
        <taxon>Vertebrata</taxon>
        <taxon>Euteleostomi</taxon>
        <taxon>Lepidosauria</taxon>
        <taxon>Squamata</taxon>
        <taxon>Bifurcata</taxon>
        <taxon>Unidentata</taxon>
        <taxon>Episquamata</taxon>
        <taxon>Toxicofera</taxon>
        <taxon>Serpentes</taxon>
        <taxon>Colubroidea</taxon>
        <taxon>Viperidae</taxon>
        <taxon>Crotalinae</taxon>
        <taxon>Crotalus</taxon>
    </lineage>
</organism>
<sequence>MAAAAAPQAPPPDECAGAEARQAAAKPRPVVAPPARHGPLLADGGATAAPGFGSAGPEGVLGATHPWPDATQDPEIAQGPRCLLWGNAKPAWIPLYSFIQTSPSRNHDPLKQRSYPHPPRDFEHPPSGPADWLSPTEIYKAANLTVFASNRQHPDQPVQLDFHFARGSQGACHWHGLLHGRTLFLDTPRLALDFNSRESLTATLEYTEEKTDAEQVLVNFRKARRDRGDLLRAFGFLGFELVTPGHPGLPPWEDTIFMAYPLERDLGWNPQPKQEDAGGA</sequence>
<dbReference type="GO" id="GO:0008073">
    <property type="term" value="F:ornithine decarboxylase inhibitor activity"/>
    <property type="evidence" value="ECO:0007669"/>
    <property type="project" value="InterPro"/>
</dbReference>
<name>A0AAW1ANS8_CROAD</name>
<dbReference type="PANTHER" id="PTHR10279:SF9">
    <property type="entry name" value="ORNITHINE DECARBOXYLASE ANTIZYME 3"/>
    <property type="match status" value="1"/>
</dbReference>
<dbReference type="Pfam" id="PF02100">
    <property type="entry name" value="ODC_AZ"/>
    <property type="match status" value="1"/>
</dbReference>
<dbReference type="GO" id="GO:0045732">
    <property type="term" value="P:positive regulation of protein catabolic process"/>
    <property type="evidence" value="ECO:0007669"/>
    <property type="project" value="TreeGrafter"/>
</dbReference>
<comment type="function">
    <text evidence="8">Ornithine decarboxylase (ODC) antizyme protein that negatively regulates ODC activity and intracellular polyamine biosynthesis and uptake in response to increased intracellular polyamine levels. Binds to ODC monomers, inhibiting the assembly of the functional ODC homodimers. Does not target the ODC monomers for degradation, which allows a protein synthesis-independent restoration of ODC activity. Stabilizes AZIN2 by interfering with its ubiquitination. Involved in the translocation of AZNI2 from ER-Golgi intermediate compartment (ERGIC) to the cytosol. Probably plays a key role in spermatogenesis by regulating the intracellular concentration of polyamines in haploid germ cells.</text>
</comment>
<evidence type="ECO:0000313" key="11">
    <source>
        <dbReference type="EMBL" id="KAK9390972.1"/>
    </source>
</evidence>
<comment type="caution">
    <text evidence="11">The sequence shown here is derived from an EMBL/GenBank/DDBJ whole genome shotgun (WGS) entry which is preliminary data.</text>
</comment>
<evidence type="ECO:0000313" key="12">
    <source>
        <dbReference type="Proteomes" id="UP001474421"/>
    </source>
</evidence>
<accession>A0AAW1ANS8</accession>
<evidence type="ECO:0000256" key="10">
    <source>
        <dbReference type="SAM" id="MobiDB-lite"/>
    </source>
</evidence>
<reference evidence="11 12" key="1">
    <citation type="journal article" date="2024" name="Proc. Natl. Acad. Sci. U.S.A.">
        <title>The genetic regulatory architecture and epigenomic basis for age-related changes in rattlesnake venom.</title>
        <authorList>
            <person name="Hogan M.P."/>
            <person name="Holding M.L."/>
            <person name="Nystrom G.S."/>
            <person name="Colston T.J."/>
            <person name="Bartlett D.A."/>
            <person name="Mason A.J."/>
            <person name="Ellsworth S.A."/>
            <person name="Rautsaw R.M."/>
            <person name="Lawrence K.C."/>
            <person name="Strickland J.L."/>
            <person name="He B."/>
            <person name="Fraser P."/>
            <person name="Margres M.J."/>
            <person name="Gilbert D.M."/>
            <person name="Gibbs H.L."/>
            <person name="Parkinson C.L."/>
            <person name="Rokyta D.R."/>
        </authorList>
    </citation>
    <scope>NUCLEOTIDE SEQUENCE [LARGE SCALE GENOMIC DNA]</scope>
    <source>
        <strain evidence="11">DRR0105</strain>
    </source>
</reference>
<dbReference type="GO" id="GO:0005634">
    <property type="term" value="C:nucleus"/>
    <property type="evidence" value="ECO:0007669"/>
    <property type="project" value="UniProtKB-SubCell"/>
</dbReference>
<evidence type="ECO:0000256" key="1">
    <source>
        <dbReference type="ARBA" id="ARBA00004123"/>
    </source>
</evidence>
<keyword evidence="5" id="KW-0597">Phosphoprotein</keyword>
<dbReference type="Gene3D" id="3.40.630.60">
    <property type="match status" value="1"/>
</dbReference>
<evidence type="ECO:0000256" key="7">
    <source>
        <dbReference type="ARBA" id="ARBA00023242"/>
    </source>
</evidence>
<dbReference type="AlphaFoldDB" id="A0AAW1ANS8"/>
<protein>
    <recommendedName>
        <fullName evidence="9">Ornithine decarboxylase antizyme 3</fullName>
    </recommendedName>
</protein>
<dbReference type="FunFam" id="3.40.630.60:FF:000002">
    <property type="entry name" value="Ornithine decarboxylase antizyme 3"/>
    <property type="match status" value="1"/>
</dbReference>
<keyword evidence="6" id="KW-0688">Ribosomal frameshifting</keyword>
<dbReference type="GO" id="GO:0075523">
    <property type="term" value="P:viral translational frameshifting"/>
    <property type="evidence" value="ECO:0007669"/>
    <property type="project" value="UniProtKB-KW"/>
</dbReference>
<dbReference type="PANTHER" id="PTHR10279">
    <property type="entry name" value="ORNITHINE DECARBOXYLASE ANTIZYME"/>
    <property type="match status" value="1"/>
</dbReference>
<keyword evidence="12" id="KW-1185">Reference proteome</keyword>
<comment type="similarity">
    <text evidence="3">Belongs to the ODC antizyme family.</text>
</comment>
<evidence type="ECO:0000256" key="4">
    <source>
        <dbReference type="ARBA" id="ARBA00022490"/>
    </source>
</evidence>
<feature type="region of interest" description="Disordered" evidence="10">
    <location>
        <begin position="104"/>
        <end position="127"/>
    </location>
</feature>
<evidence type="ECO:0000256" key="8">
    <source>
        <dbReference type="ARBA" id="ARBA00053466"/>
    </source>
</evidence>
<evidence type="ECO:0000256" key="2">
    <source>
        <dbReference type="ARBA" id="ARBA00004496"/>
    </source>
</evidence>
<gene>
    <name evidence="11" type="ORF">NXF25_018302</name>
</gene>
<evidence type="ECO:0000256" key="3">
    <source>
        <dbReference type="ARBA" id="ARBA00008796"/>
    </source>
</evidence>
<feature type="region of interest" description="Disordered" evidence="10">
    <location>
        <begin position="1"/>
        <end position="75"/>
    </location>
</feature>
<evidence type="ECO:0000256" key="6">
    <source>
        <dbReference type="ARBA" id="ARBA00022758"/>
    </source>
</evidence>
<dbReference type="InterPro" id="IPR038581">
    <property type="entry name" value="ODC_AZ_sf"/>
</dbReference>
<feature type="compositionally biased region" description="Low complexity" evidence="10">
    <location>
        <begin position="17"/>
        <end position="35"/>
    </location>
</feature>
<comment type="subcellular location">
    <subcellularLocation>
        <location evidence="2">Cytoplasm</location>
    </subcellularLocation>
    <subcellularLocation>
        <location evidence="1">Nucleus</location>
    </subcellularLocation>
</comment>
<evidence type="ECO:0000256" key="9">
    <source>
        <dbReference type="ARBA" id="ARBA00071308"/>
    </source>
</evidence>
<keyword evidence="4" id="KW-0963">Cytoplasm</keyword>
<dbReference type="InterPro" id="IPR016181">
    <property type="entry name" value="Acyl_CoA_acyltransferase"/>
</dbReference>
<dbReference type="Proteomes" id="UP001474421">
    <property type="component" value="Unassembled WGS sequence"/>
</dbReference>
<dbReference type="EMBL" id="JAOTOJ010000019">
    <property type="protein sequence ID" value="KAK9390972.1"/>
    <property type="molecule type" value="Genomic_DNA"/>
</dbReference>